<dbReference type="InterPro" id="IPR050645">
    <property type="entry name" value="Histidine_acid_phosphatase"/>
</dbReference>
<accession>A0A4U5NHM2</accession>
<reference evidence="3 4" key="2">
    <citation type="journal article" date="2019" name="G3 (Bethesda)">
        <title>Hybrid Assembly of the Genome of the Entomopathogenic Nematode Steinernema carpocapsae Identifies the X-Chromosome.</title>
        <authorList>
            <person name="Serra L."/>
            <person name="Macchietto M."/>
            <person name="Macias-Munoz A."/>
            <person name="McGill C.J."/>
            <person name="Rodriguez I.M."/>
            <person name="Rodriguez B."/>
            <person name="Murad R."/>
            <person name="Mortazavi A."/>
        </authorList>
    </citation>
    <scope>NUCLEOTIDE SEQUENCE [LARGE SCALE GENOMIC DNA]</scope>
    <source>
        <strain evidence="3 4">ALL</strain>
    </source>
</reference>
<dbReference type="CDD" id="cd07061">
    <property type="entry name" value="HP_HAP_like"/>
    <property type="match status" value="1"/>
</dbReference>
<gene>
    <name evidence="3" type="ORF">L596_015919</name>
</gene>
<protein>
    <recommendedName>
        <fullName evidence="5">Acid phosphatase</fullName>
    </recommendedName>
</protein>
<name>A0A4U5NHM2_STECR</name>
<dbReference type="Pfam" id="PF00328">
    <property type="entry name" value="His_Phos_2"/>
    <property type="match status" value="1"/>
</dbReference>
<dbReference type="PANTHER" id="PTHR11567">
    <property type="entry name" value="ACID PHOSPHATASE-RELATED"/>
    <property type="match status" value="1"/>
</dbReference>
<dbReference type="PROSITE" id="PS00778">
    <property type="entry name" value="HIS_ACID_PHOSPHAT_2"/>
    <property type="match status" value="1"/>
</dbReference>
<dbReference type="SUPFAM" id="SSF53254">
    <property type="entry name" value="Phosphoglycerate mutase-like"/>
    <property type="match status" value="1"/>
</dbReference>
<evidence type="ECO:0008006" key="5">
    <source>
        <dbReference type="Google" id="ProtNLM"/>
    </source>
</evidence>
<dbReference type="InterPro" id="IPR000560">
    <property type="entry name" value="His_Pase_clade-2"/>
</dbReference>
<comment type="caution">
    <text evidence="3">The sequence shown here is derived from an EMBL/GenBank/DDBJ whole genome shotgun (WGS) entry which is preliminary data.</text>
</comment>
<evidence type="ECO:0000313" key="4">
    <source>
        <dbReference type="Proteomes" id="UP000298663"/>
    </source>
</evidence>
<evidence type="ECO:0000256" key="2">
    <source>
        <dbReference type="ARBA" id="ARBA00005375"/>
    </source>
</evidence>
<proteinExistence type="inferred from homology"/>
<keyword evidence="4" id="KW-1185">Reference proteome</keyword>
<evidence type="ECO:0000313" key="3">
    <source>
        <dbReference type="EMBL" id="TKR82151.1"/>
    </source>
</evidence>
<dbReference type="AlphaFoldDB" id="A0A4U5NHM2"/>
<dbReference type="OrthoDB" id="258392at2759"/>
<sequence>MRAVEKGLTPLSKAMRSVVALVALSTVAVCSIVYLSPEPELVHAQVLFRHGDRAPMYTFPNDIHQEDAWPAGWGEMTTIGMDQLYQQGLRLKQRYIDELKLVNSTYHHKEVYIRSSDRGRTLQSASSLLAAFYRDSVGTLPNWNPDWPTTFNPVPVHTVPENEDHLLNMDRSCPRKVFLDRERMSNPNVKEYFAKQQDLYDYLTNMTGTKFSKYSNLQYFFDTIQVERRHNLTIAPWITQQLLDRIEEVLNKVADYYYGLPGFGWPENSEMVKINVGYLLYDIVNKMLKTTKDIPQPKFYGYSTHDTQILSFMRTLGAKSTVTQNKRLIDMGAMLSLELWKQEESYFVKMLFSANNTQPFEDFTKAIVGCPLRGLCPLETFVNLRQKYMLKDPVKECARVNTR</sequence>
<reference evidence="3 4" key="1">
    <citation type="journal article" date="2015" name="Genome Biol.">
        <title>Comparative genomics of Steinernema reveals deeply conserved gene regulatory networks.</title>
        <authorList>
            <person name="Dillman A.R."/>
            <person name="Macchietto M."/>
            <person name="Porter C.F."/>
            <person name="Rogers A."/>
            <person name="Williams B."/>
            <person name="Antoshechkin I."/>
            <person name="Lee M.M."/>
            <person name="Goodwin Z."/>
            <person name="Lu X."/>
            <person name="Lewis E.E."/>
            <person name="Goodrich-Blair H."/>
            <person name="Stock S.P."/>
            <person name="Adams B.J."/>
            <person name="Sternberg P.W."/>
            <person name="Mortazavi A."/>
        </authorList>
    </citation>
    <scope>NUCLEOTIDE SEQUENCE [LARGE SCALE GENOMIC DNA]</scope>
    <source>
        <strain evidence="3 4">ALL</strain>
    </source>
</reference>
<dbReference type="GO" id="GO:0003993">
    <property type="term" value="F:acid phosphatase activity"/>
    <property type="evidence" value="ECO:0007669"/>
    <property type="project" value="UniProtKB-EC"/>
</dbReference>
<dbReference type="Gene3D" id="3.40.50.1240">
    <property type="entry name" value="Phosphoglycerate mutase-like"/>
    <property type="match status" value="1"/>
</dbReference>
<organism evidence="3 4">
    <name type="scientific">Steinernema carpocapsae</name>
    <name type="common">Entomopathogenic nematode</name>
    <dbReference type="NCBI Taxonomy" id="34508"/>
    <lineage>
        <taxon>Eukaryota</taxon>
        <taxon>Metazoa</taxon>
        <taxon>Ecdysozoa</taxon>
        <taxon>Nematoda</taxon>
        <taxon>Chromadorea</taxon>
        <taxon>Rhabditida</taxon>
        <taxon>Tylenchina</taxon>
        <taxon>Panagrolaimomorpha</taxon>
        <taxon>Strongyloidoidea</taxon>
        <taxon>Steinernematidae</taxon>
        <taxon>Steinernema</taxon>
    </lineage>
</organism>
<dbReference type="InterPro" id="IPR029033">
    <property type="entry name" value="His_PPase_superfam"/>
</dbReference>
<comment type="similarity">
    <text evidence="2">Belongs to the histidine acid phosphatase family.</text>
</comment>
<comment type="catalytic activity">
    <reaction evidence="1">
        <text>a phosphate monoester + H2O = an alcohol + phosphate</text>
        <dbReference type="Rhea" id="RHEA:15017"/>
        <dbReference type="ChEBI" id="CHEBI:15377"/>
        <dbReference type="ChEBI" id="CHEBI:30879"/>
        <dbReference type="ChEBI" id="CHEBI:43474"/>
        <dbReference type="ChEBI" id="CHEBI:67140"/>
        <dbReference type="EC" id="3.1.3.2"/>
    </reaction>
</comment>
<dbReference type="STRING" id="34508.A0A4U5NHM2"/>
<dbReference type="InterPro" id="IPR033379">
    <property type="entry name" value="Acid_Pase_AS"/>
</dbReference>
<evidence type="ECO:0000256" key="1">
    <source>
        <dbReference type="ARBA" id="ARBA00000032"/>
    </source>
</evidence>
<dbReference type="EMBL" id="AZBU02000004">
    <property type="protein sequence ID" value="TKR82151.1"/>
    <property type="molecule type" value="Genomic_DNA"/>
</dbReference>
<dbReference type="Proteomes" id="UP000298663">
    <property type="component" value="Unassembled WGS sequence"/>
</dbReference>
<dbReference type="PANTHER" id="PTHR11567:SF210">
    <property type="entry name" value="ACID PHOSPHATASE 5-RELATED"/>
    <property type="match status" value="1"/>
</dbReference>
<dbReference type="PROSITE" id="PS00616">
    <property type="entry name" value="HIS_ACID_PHOSPHAT_1"/>
    <property type="match status" value="1"/>
</dbReference>